<dbReference type="Gene3D" id="1.10.600.10">
    <property type="entry name" value="Farnesyl Diphosphate Synthase"/>
    <property type="match status" value="1"/>
</dbReference>
<dbReference type="EMBL" id="AWUE01015384">
    <property type="protein sequence ID" value="OMO98072.1"/>
    <property type="molecule type" value="Genomic_DNA"/>
</dbReference>
<proteinExistence type="predicted"/>
<protein>
    <submittedName>
        <fullName evidence="1">Terpenoid synthase</fullName>
    </submittedName>
</protein>
<dbReference type="InterPro" id="IPR008949">
    <property type="entry name" value="Isoprenoid_synthase_dom_sf"/>
</dbReference>
<feature type="non-terminal residue" evidence="1">
    <location>
        <position position="1"/>
    </location>
</feature>
<dbReference type="OrthoDB" id="950038at2759"/>
<dbReference type="STRING" id="93759.A0A1R3JT42"/>
<organism evidence="1 2">
    <name type="scientific">Corchorus olitorius</name>
    <dbReference type="NCBI Taxonomy" id="93759"/>
    <lineage>
        <taxon>Eukaryota</taxon>
        <taxon>Viridiplantae</taxon>
        <taxon>Streptophyta</taxon>
        <taxon>Embryophyta</taxon>
        <taxon>Tracheophyta</taxon>
        <taxon>Spermatophyta</taxon>
        <taxon>Magnoliopsida</taxon>
        <taxon>eudicotyledons</taxon>
        <taxon>Gunneridae</taxon>
        <taxon>Pentapetalae</taxon>
        <taxon>rosids</taxon>
        <taxon>malvids</taxon>
        <taxon>Malvales</taxon>
        <taxon>Malvaceae</taxon>
        <taxon>Grewioideae</taxon>
        <taxon>Apeibeae</taxon>
        <taxon>Corchorus</taxon>
    </lineage>
</organism>
<accession>A0A1R3JT42</accession>
<gene>
    <name evidence="1" type="ORF">COLO4_14159</name>
</gene>
<reference evidence="2" key="1">
    <citation type="submission" date="2013-09" db="EMBL/GenBank/DDBJ databases">
        <title>Corchorus olitorius genome sequencing.</title>
        <authorList>
            <person name="Alam M."/>
            <person name="Haque M.S."/>
            <person name="Islam M.S."/>
            <person name="Emdad E.M."/>
            <person name="Islam M.M."/>
            <person name="Ahmed B."/>
            <person name="Halim A."/>
            <person name="Hossen Q.M.M."/>
            <person name="Hossain M.Z."/>
            <person name="Ahmed R."/>
            <person name="Khan M.M."/>
            <person name="Islam R."/>
            <person name="Rashid M.M."/>
            <person name="Khan S.A."/>
            <person name="Rahman M.S."/>
            <person name="Alam M."/>
            <person name="Yahiya A.S."/>
            <person name="Khan M.S."/>
            <person name="Azam M.S."/>
            <person name="Haque T."/>
            <person name="Lashkar M.Z.H."/>
            <person name="Akhand A.I."/>
            <person name="Morshed G."/>
            <person name="Roy S."/>
            <person name="Uddin K.S."/>
            <person name="Rabeya T."/>
            <person name="Hossain A.S."/>
            <person name="Chowdhury A."/>
            <person name="Snigdha A.R."/>
            <person name="Mortoza M.S."/>
            <person name="Matin S.A."/>
            <person name="Hoque S.M.E."/>
            <person name="Islam M.K."/>
            <person name="Roy D.K."/>
            <person name="Haider R."/>
            <person name="Moosa M.M."/>
            <person name="Elias S.M."/>
            <person name="Hasan A.M."/>
            <person name="Jahan S."/>
            <person name="Shafiuddin M."/>
            <person name="Mahmood N."/>
            <person name="Shommy N.S."/>
        </authorList>
    </citation>
    <scope>NUCLEOTIDE SEQUENCE [LARGE SCALE GENOMIC DNA]</scope>
    <source>
        <strain evidence="2">cv. O-4</strain>
    </source>
</reference>
<dbReference type="SUPFAM" id="SSF48576">
    <property type="entry name" value="Terpenoid synthases"/>
    <property type="match status" value="1"/>
</dbReference>
<evidence type="ECO:0000313" key="1">
    <source>
        <dbReference type="EMBL" id="OMO98072.1"/>
    </source>
</evidence>
<sequence length="98" mass="11321">AAEERGQISGRDVYMKEHGVSREEAIQVYEERIENAWKLMNEGWMRPTPVARRLPSLAYNFGCQGDVLYKEDDGLSRPEKTSKHLVTKLFIDPIPLEE</sequence>
<dbReference type="Proteomes" id="UP000187203">
    <property type="component" value="Unassembled WGS sequence"/>
</dbReference>
<name>A0A1R3JT42_9ROSI</name>
<keyword evidence="2" id="KW-1185">Reference proteome</keyword>
<comment type="caution">
    <text evidence="1">The sequence shown here is derived from an EMBL/GenBank/DDBJ whole genome shotgun (WGS) entry which is preliminary data.</text>
</comment>
<dbReference type="AlphaFoldDB" id="A0A1R3JT42"/>
<evidence type="ECO:0000313" key="2">
    <source>
        <dbReference type="Proteomes" id="UP000187203"/>
    </source>
</evidence>